<feature type="coiled-coil region" evidence="1">
    <location>
        <begin position="403"/>
        <end position="430"/>
    </location>
</feature>
<feature type="region of interest" description="Disordered" evidence="2">
    <location>
        <begin position="488"/>
        <end position="526"/>
    </location>
</feature>
<evidence type="ECO:0000313" key="4">
    <source>
        <dbReference type="Proteomes" id="UP001153076"/>
    </source>
</evidence>
<feature type="region of interest" description="Disordered" evidence="2">
    <location>
        <begin position="83"/>
        <end position="123"/>
    </location>
</feature>
<comment type="caution">
    <text evidence="3">The sequence shown here is derived from an EMBL/GenBank/DDBJ whole genome shotgun (WGS) entry which is preliminary data.</text>
</comment>
<organism evidence="3 4">
    <name type="scientific">Carnegiea gigantea</name>
    <dbReference type="NCBI Taxonomy" id="171969"/>
    <lineage>
        <taxon>Eukaryota</taxon>
        <taxon>Viridiplantae</taxon>
        <taxon>Streptophyta</taxon>
        <taxon>Embryophyta</taxon>
        <taxon>Tracheophyta</taxon>
        <taxon>Spermatophyta</taxon>
        <taxon>Magnoliopsida</taxon>
        <taxon>eudicotyledons</taxon>
        <taxon>Gunneridae</taxon>
        <taxon>Pentapetalae</taxon>
        <taxon>Caryophyllales</taxon>
        <taxon>Cactineae</taxon>
        <taxon>Cactaceae</taxon>
        <taxon>Cactoideae</taxon>
        <taxon>Echinocereeae</taxon>
        <taxon>Carnegiea</taxon>
    </lineage>
</organism>
<evidence type="ECO:0000313" key="3">
    <source>
        <dbReference type="EMBL" id="KAJ8444402.1"/>
    </source>
</evidence>
<reference evidence="3" key="1">
    <citation type="submission" date="2022-04" db="EMBL/GenBank/DDBJ databases">
        <title>Carnegiea gigantea Genome sequencing and assembly v2.</title>
        <authorList>
            <person name="Copetti D."/>
            <person name="Sanderson M.J."/>
            <person name="Burquez A."/>
            <person name="Wojciechowski M.F."/>
        </authorList>
    </citation>
    <scope>NUCLEOTIDE SEQUENCE</scope>
    <source>
        <strain evidence="3">SGP5-SGP5p</strain>
        <tissue evidence="3">Aerial part</tissue>
    </source>
</reference>
<dbReference type="AlphaFoldDB" id="A0A9Q1QJD0"/>
<gene>
    <name evidence="3" type="ORF">Cgig2_026606</name>
</gene>
<accession>A0A9Q1QJD0</accession>
<keyword evidence="1" id="KW-0175">Coiled coil</keyword>
<proteinExistence type="predicted"/>
<feature type="compositionally biased region" description="Basic and acidic residues" evidence="2">
    <location>
        <begin position="278"/>
        <end position="287"/>
    </location>
</feature>
<protein>
    <submittedName>
        <fullName evidence="3">Uncharacterized protein</fullName>
    </submittedName>
</protein>
<feature type="region of interest" description="Disordered" evidence="2">
    <location>
        <begin position="268"/>
        <end position="322"/>
    </location>
</feature>
<evidence type="ECO:0000256" key="2">
    <source>
        <dbReference type="SAM" id="MobiDB-lite"/>
    </source>
</evidence>
<dbReference type="Proteomes" id="UP001153076">
    <property type="component" value="Unassembled WGS sequence"/>
</dbReference>
<evidence type="ECO:0000256" key="1">
    <source>
        <dbReference type="SAM" id="Coils"/>
    </source>
</evidence>
<name>A0A9Q1QJD0_9CARY</name>
<dbReference type="EMBL" id="JAKOGI010000099">
    <property type="protein sequence ID" value="KAJ8444402.1"/>
    <property type="molecule type" value="Genomic_DNA"/>
</dbReference>
<keyword evidence="4" id="KW-1185">Reference proteome</keyword>
<sequence length="526" mass="57249">MAKEPTRDFCIPEMTQAIFYPMVLDDAVELRVTSGVVAGAMAPILKMPSSPPFESSKGLRVSSSLSSIPPSIFDPLSRHERRMAKTKMTAQLRSPDELLAEGTSEGNPRSSSSSHRLSAKVEVESTSTSSFLEGEISSSGSAMLKKRCRAREEPVQEVVAEGMVRAAQVNLYWPRIHIGSLGPKGSQRNGGPQVSKRGQTYHRLNLAMPRQSKLLSSQAISQGGMAQAPSLVPHGKKAMVRSLNLPHFNSRKQPRAEGRFYGLCSDPLRAGASPSKSRAVEEVDRHPRSVGRPASNEGRGSPASGGSRGDQRSSSQAVGEPSVHTRALCADFVTVDASTKRTLVEKLAKSWSLAPADEEQVAIADVRLGLCLSVEDSKVEPVCFGGTDSRPQERRRRPWLAKKKELEHQLAEARSKAEAEAEKSANVEDRGYRRGRDKSAEFFRELLVTLAPQVFRIEGYFEASSRIAIMPRPRVLWVEFNPPIAIKKGLGNKETTTLGSEATMPDEEDDAVGAAEGSDHDEDPDA</sequence>